<dbReference type="Gene3D" id="3.90.1680.10">
    <property type="entry name" value="SOS response associated peptidase-like"/>
    <property type="match status" value="1"/>
</dbReference>
<evidence type="ECO:0000256" key="2">
    <source>
        <dbReference type="ARBA" id="ARBA00022670"/>
    </source>
</evidence>
<evidence type="ECO:0000256" key="6">
    <source>
        <dbReference type="ARBA" id="ARBA00023125"/>
    </source>
</evidence>
<feature type="region of interest" description="Disordered" evidence="8">
    <location>
        <begin position="281"/>
        <end position="324"/>
    </location>
</feature>
<protein>
    <recommendedName>
        <fullName evidence="11">DUF159 domain protein</fullName>
    </recommendedName>
</protein>
<dbReference type="GO" id="GO:0106300">
    <property type="term" value="P:protein-DNA covalent cross-linking repair"/>
    <property type="evidence" value="ECO:0007669"/>
    <property type="project" value="InterPro"/>
</dbReference>
<dbReference type="InterPro" id="IPR003738">
    <property type="entry name" value="SRAP"/>
</dbReference>
<sequence length="433" mass="48226">MPASSAPDDDNTQLRHTYNFAPGNHGLIYRAETSERGADPQAEKDESAEPSPKRTKHSHIASTQPEVDGLATKEVKYKLQAAKWGLIPFWTKRAPDYSSQLKTINCRDDSLAQNGGMWNTMKQRKRCVVVAEGFYEWLKKDGGKTKIPHYTKRADGQLFCFAGLWDCVHYEGEESGAEGLWTYTIITTESNSQLRFLHDRMPVILEPGSKEMRLWLDPHKVGWDRDLQKMLKPYEGELECYPVDQGVGKVGNNSPLFVVPVNSKENKKNIANFFGRQAEEVEGKKGEEKEVKAVKKQEEAVETSAVEESEGNAPLPKPVNQSEEDFEKAIKAEGDEVDDSDLVAAADELVDKDIKREVELVDDKALLDASENAMKDSKSRPSISPAKRKAPGSSPVKGATPVCQRLRSATTNSPRTKTPNKEGNARITAFFGK</sequence>
<evidence type="ECO:0000256" key="8">
    <source>
        <dbReference type="SAM" id="MobiDB-lite"/>
    </source>
</evidence>
<dbReference type="GO" id="GO:0008233">
    <property type="term" value="F:peptidase activity"/>
    <property type="evidence" value="ECO:0007669"/>
    <property type="project" value="UniProtKB-KW"/>
</dbReference>
<feature type="compositionally biased region" description="Polar residues" evidence="8">
    <location>
        <begin position="407"/>
        <end position="417"/>
    </location>
</feature>
<evidence type="ECO:0000256" key="3">
    <source>
        <dbReference type="ARBA" id="ARBA00022763"/>
    </source>
</evidence>
<keyword evidence="5" id="KW-0190">Covalent protein-DNA linkage</keyword>
<feature type="compositionally biased region" description="Basic and acidic residues" evidence="8">
    <location>
        <begin position="281"/>
        <end position="299"/>
    </location>
</feature>
<evidence type="ECO:0000256" key="7">
    <source>
        <dbReference type="ARBA" id="ARBA00023239"/>
    </source>
</evidence>
<dbReference type="SUPFAM" id="SSF143081">
    <property type="entry name" value="BB1717-like"/>
    <property type="match status" value="1"/>
</dbReference>
<evidence type="ECO:0008006" key="11">
    <source>
        <dbReference type="Google" id="ProtNLM"/>
    </source>
</evidence>
<feature type="region of interest" description="Disordered" evidence="8">
    <location>
        <begin position="366"/>
        <end position="433"/>
    </location>
</feature>
<proteinExistence type="inferred from homology"/>
<dbReference type="InterPro" id="IPR036590">
    <property type="entry name" value="SRAP-like"/>
</dbReference>
<dbReference type="PANTHER" id="PTHR13604">
    <property type="entry name" value="DC12-RELATED"/>
    <property type="match status" value="1"/>
</dbReference>
<keyword evidence="4" id="KW-0378">Hydrolase</keyword>
<organism evidence="9 10">
    <name type="scientific">Meristemomyces frigidus</name>
    <dbReference type="NCBI Taxonomy" id="1508187"/>
    <lineage>
        <taxon>Eukaryota</taxon>
        <taxon>Fungi</taxon>
        <taxon>Dikarya</taxon>
        <taxon>Ascomycota</taxon>
        <taxon>Pezizomycotina</taxon>
        <taxon>Dothideomycetes</taxon>
        <taxon>Dothideomycetidae</taxon>
        <taxon>Mycosphaerellales</taxon>
        <taxon>Teratosphaeriaceae</taxon>
        <taxon>Meristemomyces</taxon>
    </lineage>
</organism>
<evidence type="ECO:0000313" key="9">
    <source>
        <dbReference type="EMBL" id="KAK5108319.1"/>
    </source>
</evidence>
<keyword evidence="6" id="KW-0238">DNA-binding</keyword>
<reference evidence="9" key="1">
    <citation type="submission" date="2023-08" db="EMBL/GenBank/DDBJ databases">
        <title>Black Yeasts Isolated from many extreme environments.</title>
        <authorList>
            <person name="Coleine C."/>
            <person name="Stajich J.E."/>
            <person name="Selbmann L."/>
        </authorList>
    </citation>
    <scope>NUCLEOTIDE SEQUENCE</scope>
    <source>
        <strain evidence="9">CCFEE 5401</strain>
    </source>
</reference>
<dbReference type="EMBL" id="JAVRRL010000089">
    <property type="protein sequence ID" value="KAK5108319.1"/>
    <property type="molecule type" value="Genomic_DNA"/>
</dbReference>
<evidence type="ECO:0000313" key="10">
    <source>
        <dbReference type="Proteomes" id="UP001310890"/>
    </source>
</evidence>
<evidence type="ECO:0000256" key="1">
    <source>
        <dbReference type="ARBA" id="ARBA00008136"/>
    </source>
</evidence>
<dbReference type="GO" id="GO:0006508">
    <property type="term" value="P:proteolysis"/>
    <property type="evidence" value="ECO:0007669"/>
    <property type="project" value="UniProtKB-KW"/>
</dbReference>
<dbReference type="Proteomes" id="UP001310890">
    <property type="component" value="Unassembled WGS sequence"/>
</dbReference>
<comment type="similarity">
    <text evidence="1">Belongs to the SOS response-associated peptidase family.</text>
</comment>
<dbReference type="AlphaFoldDB" id="A0AAN7TKU1"/>
<name>A0AAN7TKU1_9PEZI</name>
<dbReference type="GO" id="GO:0016829">
    <property type="term" value="F:lyase activity"/>
    <property type="evidence" value="ECO:0007669"/>
    <property type="project" value="UniProtKB-KW"/>
</dbReference>
<feature type="compositionally biased region" description="Basic and acidic residues" evidence="8">
    <location>
        <begin position="32"/>
        <end position="47"/>
    </location>
</feature>
<gene>
    <name evidence="9" type="ORF">LTR62_008415</name>
</gene>
<evidence type="ECO:0000256" key="4">
    <source>
        <dbReference type="ARBA" id="ARBA00022801"/>
    </source>
</evidence>
<keyword evidence="3" id="KW-0227">DNA damage</keyword>
<comment type="caution">
    <text evidence="9">The sequence shown here is derived from an EMBL/GenBank/DDBJ whole genome shotgun (WGS) entry which is preliminary data.</text>
</comment>
<dbReference type="PANTHER" id="PTHR13604:SF0">
    <property type="entry name" value="ABASIC SITE PROCESSING PROTEIN HMCES"/>
    <property type="match status" value="1"/>
</dbReference>
<keyword evidence="2" id="KW-0645">Protease</keyword>
<feature type="region of interest" description="Disordered" evidence="8">
    <location>
        <begin position="1"/>
        <end position="67"/>
    </location>
</feature>
<dbReference type="Pfam" id="PF02586">
    <property type="entry name" value="SRAP"/>
    <property type="match status" value="1"/>
</dbReference>
<accession>A0AAN7TKU1</accession>
<evidence type="ECO:0000256" key="5">
    <source>
        <dbReference type="ARBA" id="ARBA00023124"/>
    </source>
</evidence>
<keyword evidence="7" id="KW-0456">Lyase</keyword>
<dbReference type="GO" id="GO:0003697">
    <property type="term" value="F:single-stranded DNA binding"/>
    <property type="evidence" value="ECO:0007669"/>
    <property type="project" value="InterPro"/>
</dbReference>